<dbReference type="EC" id="4.2.1.10" evidence="5"/>
<dbReference type="SUPFAM" id="SSF51569">
    <property type="entry name" value="Aldolase"/>
    <property type="match status" value="1"/>
</dbReference>
<dbReference type="PANTHER" id="PTHR43699:SF1">
    <property type="entry name" value="3-DEHYDROQUINATE DEHYDRATASE"/>
    <property type="match status" value="1"/>
</dbReference>
<comment type="caution">
    <text evidence="5">Lacks conserved residue(s) required for the propagation of feature annotation.</text>
</comment>
<dbReference type="GO" id="GO:0003855">
    <property type="term" value="F:3-dehydroquinate dehydratase activity"/>
    <property type="evidence" value="ECO:0007669"/>
    <property type="project" value="UniProtKB-UniRule"/>
</dbReference>
<comment type="function">
    <text evidence="5">Involved in the third step of the chorismate pathway, which leads to the biosynthesis of aromatic amino acids. Catalyzes the cis-dehydration of 3-dehydroquinate (DHQ) and introduces the first double bond of the aromatic ring to yield 3-dehydroshikimate.</text>
</comment>
<dbReference type="RefSeq" id="WP_046525988.1">
    <property type="nucleotide sequence ID" value="NZ_LAYY01000097.1"/>
</dbReference>
<dbReference type="Proteomes" id="UP000034166">
    <property type="component" value="Unassembled WGS sequence"/>
</dbReference>
<gene>
    <name evidence="5" type="primary">aroD</name>
    <name evidence="6" type="ORF">WQ57_23045</name>
</gene>
<name>A0A0M2SIB0_9BACI</name>
<dbReference type="GO" id="GO:0008652">
    <property type="term" value="P:amino acid biosynthetic process"/>
    <property type="evidence" value="ECO:0007669"/>
    <property type="project" value="UniProtKB-KW"/>
</dbReference>
<dbReference type="Pfam" id="PF01487">
    <property type="entry name" value="DHquinase_I"/>
    <property type="match status" value="1"/>
</dbReference>
<dbReference type="HAMAP" id="MF_00214">
    <property type="entry name" value="AroD"/>
    <property type="match status" value="1"/>
</dbReference>
<comment type="subunit">
    <text evidence="5">Homodimer.</text>
</comment>
<feature type="binding site" evidence="5">
    <location>
        <position position="237"/>
    </location>
    <ligand>
        <name>3-dehydroquinate</name>
        <dbReference type="ChEBI" id="CHEBI:32364"/>
    </ligand>
</feature>
<dbReference type="GO" id="GO:0046279">
    <property type="term" value="P:3,4-dihydroxybenzoate biosynthetic process"/>
    <property type="evidence" value="ECO:0007669"/>
    <property type="project" value="TreeGrafter"/>
</dbReference>
<evidence type="ECO:0000313" key="7">
    <source>
        <dbReference type="Proteomes" id="UP000034166"/>
    </source>
</evidence>
<sequence length="254" mass="27944">MKRQLTVRGVVIGTGMPKVCVPLTGKSISELREEAALIKSVDADMVEWRADFFNDIEEFEEVMAALTVIRSSLPEIPLIFTFRSSKEGGEKELSLEGYVKLNERVTESGLVDFIDVELFSDEGTVKRLVKTAHENRVLVIVSTHDFEKTPPKEEILYRLRKAQELGADLPKIAVMPKDASDVLTLLEASHMMSTQYADRPIVAISMAGTGMVSRLSGELFGSALTFATAKKASAPGQMPAAELKKVLSLLHYQG</sequence>
<dbReference type="OrthoDB" id="9813659at2"/>
<feature type="binding site" evidence="5">
    <location>
        <position position="214"/>
    </location>
    <ligand>
        <name>3-dehydroquinate</name>
        <dbReference type="ChEBI" id="CHEBI:32364"/>
    </ligand>
</feature>
<proteinExistence type="inferred from homology"/>
<dbReference type="GO" id="GO:0009423">
    <property type="term" value="P:chorismate biosynthetic process"/>
    <property type="evidence" value="ECO:0007669"/>
    <property type="project" value="UniProtKB-UniRule"/>
</dbReference>
<evidence type="ECO:0000256" key="4">
    <source>
        <dbReference type="ARBA" id="ARBA00023270"/>
    </source>
</evidence>
<keyword evidence="7" id="KW-1185">Reference proteome</keyword>
<comment type="caution">
    <text evidence="6">The sequence shown here is derived from an EMBL/GenBank/DDBJ whole genome shotgun (WGS) entry which is preliminary data.</text>
</comment>
<accession>A0A0M2SIB0</accession>
<dbReference type="Gene3D" id="3.20.20.70">
    <property type="entry name" value="Aldolase class I"/>
    <property type="match status" value="1"/>
</dbReference>
<comment type="catalytic activity">
    <reaction evidence="1 5">
        <text>3-dehydroquinate = 3-dehydroshikimate + H2O</text>
        <dbReference type="Rhea" id="RHEA:21096"/>
        <dbReference type="ChEBI" id="CHEBI:15377"/>
        <dbReference type="ChEBI" id="CHEBI:16630"/>
        <dbReference type="ChEBI" id="CHEBI:32364"/>
        <dbReference type="EC" id="4.2.1.10"/>
    </reaction>
</comment>
<comment type="similarity">
    <text evidence="5">Belongs to the type-I 3-dehydroquinase family.</text>
</comment>
<evidence type="ECO:0000256" key="3">
    <source>
        <dbReference type="ARBA" id="ARBA00023239"/>
    </source>
</evidence>
<dbReference type="InterPro" id="IPR013785">
    <property type="entry name" value="Aldolase_TIM"/>
</dbReference>
<dbReference type="EMBL" id="LAYY01000097">
    <property type="protein sequence ID" value="KKK34429.1"/>
    <property type="molecule type" value="Genomic_DNA"/>
</dbReference>
<comment type="pathway">
    <text evidence="5">Metabolic intermediate biosynthesis; chorismate biosynthesis; chorismate from D-erythrose 4-phosphate and phosphoenolpyruvate: step 3/7.</text>
</comment>
<dbReference type="InterPro" id="IPR050146">
    <property type="entry name" value="Type-I_3-dehydroquinase"/>
</dbReference>
<reference evidence="6 7" key="1">
    <citation type="submission" date="2015-04" db="EMBL/GenBank/DDBJ databases">
        <title>Taxonomic description and genome sequence of Bacillus campisalis sp. nov., a novel member of the genus Bacillus isolated from solar saltern.</title>
        <authorList>
            <person name="Mathan Kumar R."/>
            <person name="Kaur G."/>
            <person name="Kumar A."/>
            <person name="Singh N.K."/>
            <person name="Kaur N."/>
            <person name="Kumar N."/>
            <person name="Mayilraj S."/>
        </authorList>
    </citation>
    <scope>NUCLEOTIDE SEQUENCE [LARGE SCALE GENOMIC DNA]</scope>
    <source>
        <strain evidence="6 7">SA2-6</strain>
    </source>
</reference>
<keyword evidence="4 5" id="KW-0704">Schiff base</keyword>
<dbReference type="UniPathway" id="UPA00053">
    <property type="reaction ID" value="UER00086"/>
</dbReference>
<evidence type="ECO:0000256" key="5">
    <source>
        <dbReference type="HAMAP-Rule" id="MF_00214"/>
    </source>
</evidence>
<dbReference type="NCBIfam" id="TIGR01093">
    <property type="entry name" value="aroD"/>
    <property type="match status" value="1"/>
</dbReference>
<evidence type="ECO:0000256" key="1">
    <source>
        <dbReference type="ARBA" id="ARBA00001864"/>
    </source>
</evidence>
<dbReference type="AlphaFoldDB" id="A0A0M2SIB0"/>
<organism evidence="6 7">
    <name type="scientific">Mesobacillus campisalis</name>
    <dbReference type="NCBI Taxonomy" id="1408103"/>
    <lineage>
        <taxon>Bacteria</taxon>
        <taxon>Bacillati</taxon>
        <taxon>Bacillota</taxon>
        <taxon>Bacilli</taxon>
        <taxon>Bacillales</taxon>
        <taxon>Bacillaceae</taxon>
        <taxon>Mesobacillus</taxon>
    </lineage>
</organism>
<feature type="binding site" evidence="5">
    <location>
        <position position="83"/>
    </location>
    <ligand>
        <name>3-dehydroquinate</name>
        <dbReference type="ChEBI" id="CHEBI:32364"/>
    </ligand>
</feature>
<keyword evidence="3 5" id="KW-0456">Lyase</keyword>
<feature type="binding site" evidence="5">
    <location>
        <begin position="47"/>
        <end position="49"/>
    </location>
    <ligand>
        <name>3-dehydroquinate</name>
        <dbReference type="ChEBI" id="CHEBI:32364"/>
    </ligand>
</feature>
<dbReference type="InterPro" id="IPR001381">
    <property type="entry name" value="DHquinase_I"/>
</dbReference>
<dbReference type="FunFam" id="3.20.20.70:FF:000047">
    <property type="entry name" value="3-dehydroquinate dehydratase"/>
    <property type="match status" value="1"/>
</dbReference>
<feature type="active site" description="Proton donor/acceptor" evidence="5">
    <location>
        <position position="144"/>
    </location>
</feature>
<dbReference type="PANTHER" id="PTHR43699">
    <property type="entry name" value="3-DEHYDROQUINATE DEHYDRATASE"/>
    <property type="match status" value="1"/>
</dbReference>
<evidence type="ECO:0000256" key="2">
    <source>
        <dbReference type="ARBA" id="ARBA00023141"/>
    </source>
</evidence>
<protein>
    <recommendedName>
        <fullName evidence="5">3-dehydroquinate dehydratase</fullName>
        <shortName evidence="5">3-dehydroquinase</shortName>
        <ecNumber evidence="5">4.2.1.10</ecNumber>
    </recommendedName>
    <alternativeName>
        <fullName evidence="5">Type I DHQase</fullName>
    </alternativeName>
    <alternativeName>
        <fullName evidence="5">Type I dehydroquinase</fullName>
        <shortName evidence="5">DHQ1</shortName>
    </alternativeName>
</protein>
<feature type="active site" description="Schiff-base intermediate with substrate" evidence="5">
    <location>
        <position position="171"/>
    </location>
</feature>
<dbReference type="GO" id="GO:0009073">
    <property type="term" value="P:aromatic amino acid family biosynthetic process"/>
    <property type="evidence" value="ECO:0007669"/>
    <property type="project" value="UniProtKB-KW"/>
</dbReference>
<keyword evidence="5" id="KW-0028">Amino-acid biosynthesis</keyword>
<keyword evidence="2 5" id="KW-0057">Aromatic amino acid biosynthesis</keyword>
<dbReference type="CDD" id="cd00502">
    <property type="entry name" value="DHQase_I"/>
    <property type="match status" value="1"/>
</dbReference>
<dbReference type="PATRIC" id="fig|1408103.3.peg.4970"/>
<evidence type="ECO:0000313" key="6">
    <source>
        <dbReference type="EMBL" id="KKK34429.1"/>
    </source>
</evidence>
<feature type="binding site" evidence="5">
    <location>
        <position position="233"/>
    </location>
    <ligand>
        <name>3-dehydroquinate</name>
        <dbReference type="ChEBI" id="CHEBI:32364"/>
    </ligand>
</feature>